<dbReference type="Pfam" id="PF13801">
    <property type="entry name" value="Metal_resist"/>
    <property type="match status" value="1"/>
</dbReference>
<keyword evidence="4" id="KW-1185">Reference proteome</keyword>
<feature type="signal peptide" evidence="2">
    <location>
        <begin position="1"/>
        <end position="21"/>
    </location>
</feature>
<organism evidence="3 4">
    <name type="scientific">Desulfomicrobium baculatum (strain DSM 4028 / VKM B-1378 / X)</name>
    <name type="common">Desulfovibrio baculatus</name>
    <dbReference type="NCBI Taxonomy" id="525897"/>
    <lineage>
        <taxon>Bacteria</taxon>
        <taxon>Pseudomonadati</taxon>
        <taxon>Thermodesulfobacteriota</taxon>
        <taxon>Desulfovibrionia</taxon>
        <taxon>Desulfovibrionales</taxon>
        <taxon>Desulfomicrobiaceae</taxon>
        <taxon>Desulfomicrobium</taxon>
    </lineage>
</organism>
<sequence length="175" mass="18274">MKTYRNAIATMLTLAFVTAFAGLASAQGMMDGMGNMTPEKHATMQKLHADFATATADLKKQVFAKESELNAILFGEKADDKKVEALTSEINALNAKIYAEQVKMHKQMAKEGIVPMGGKGMMGGKGCPMMGGKGMGGGMGMMGGKGMMGGMQHGADNGTAGQAPMDHNAHTPAKQ</sequence>
<feature type="chain" id="PRO_5002977983" description="Zinc resistance-associated protein" evidence="2">
    <location>
        <begin position="22"/>
        <end position="175"/>
    </location>
</feature>
<name>C7LV16_DESBD</name>
<proteinExistence type="predicted"/>
<evidence type="ECO:0000256" key="1">
    <source>
        <dbReference type="SAM" id="MobiDB-lite"/>
    </source>
</evidence>
<dbReference type="EMBL" id="CP001629">
    <property type="protein sequence ID" value="ACU91020.1"/>
    <property type="molecule type" value="Genomic_DNA"/>
</dbReference>
<dbReference type="eggNOG" id="COG3678">
    <property type="taxonomic scope" value="Bacteria"/>
</dbReference>
<evidence type="ECO:0008006" key="5">
    <source>
        <dbReference type="Google" id="ProtNLM"/>
    </source>
</evidence>
<dbReference type="Proteomes" id="UP000002216">
    <property type="component" value="Chromosome"/>
</dbReference>
<evidence type="ECO:0000256" key="2">
    <source>
        <dbReference type="SAM" id="SignalP"/>
    </source>
</evidence>
<dbReference type="InterPro" id="IPR025961">
    <property type="entry name" value="Metal_resist"/>
</dbReference>
<keyword evidence="2" id="KW-0732">Signal</keyword>
<dbReference type="Gene3D" id="1.20.120.1490">
    <property type="match status" value="1"/>
</dbReference>
<evidence type="ECO:0000313" key="4">
    <source>
        <dbReference type="Proteomes" id="UP000002216"/>
    </source>
</evidence>
<dbReference type="AlphaFoldDB" id="C7LV16"/>
<dbReference type="KEGG" id="dba:Dbac_2945"/>
<reference evidence="3 4" key="1">
    <citation type="journal article" date="2009" name="Stand. Genomic Sci.">
        <title>Complete genome sequence of Desulfomicrobium baculatum type strain (X).</title>
        <authorList>
            <person name="Copeland A."/>
            <person name="Spring S."/>
            <person name="Goker M."/>
            <person name="Schneider S."/>
            <person name="Lapidus A."/>
            <person name="Del Rio T.G."/>
            <person name="Tice H."/>
            <person name="Cheng J.F."/>
            <person name="Chen F."/>
            <person name="Nolan M."/>
            <person name="Bruce D."/>
            <person name="Goodwin L."/>
            <person name="Pitluck S."/>
            <person name="Ivanova N."/>
            <person name="Mavrommatis K."/>
            <person name="Ovchinnikova G."/>
            <person name="Pati A."/>
            <person name="Chen A."/>
            <person name="Palaniappan K."/>
            <person name="Land M."/>
            <person name="Hauser L."/>
            <person name="Chang Y.J."/>
            <person name="Jeffries C.C."/>
            <person name="Meincke L."/>
            <person name="Sims D."/>
            <person name="Brettin T."/>
            <person name="Detter J.C."/>
            <person name="Han C."/>
            <person name="Chain P."/>
            <person name="Bristow J."/>
            <person name="Eisen J.A."/>
            <person name="Markowitz V."/>
            <person name="Hugenholtz P."/>
            <person name="Kyrpides N.C."/>
            <person name="Klenk H.P."/>
            <person name="Lucas S."/>
        </authorList>
    </citation>
    <scope>NUCLEOTIDE SEQUENCE [LARGE SCALE GENOMIC DNA]</scope>
    <source>
        <strain evidence="4">DSM 4028 / VKM B-1378 / X</strain>
    </source>
</reference>
<dbReference type="RefSeq" id="WP_015775109.1">
    <property type="nucleotide sequence ID" value="NC_013173.1"/>
</dbReference>
<feature type="region of interest" description="Disordered" evidence="1">
    <location>
        <begin position="152"/>
        <end position="175"/>
    </location>
</feature>
<dbReference type="HOGENOM" id="CLU_1746721_0_0_7"/>
<gene>
    <name evidence="3" type="ordered locus">Dbac_2945</name>
</gene>
<dbReference type="STRING" id="525897.Dbac_2945"/>
<evidence type="ECO:0000313" key="3">
    <source>
        <dbReference type="EMBL" id="ACU91020.1"/>
    </source>
</evidence>
<accession>C7LV16</accession>
<protein>
    <recommendedName>
        <fullName evidence="5">Zinc resistance-associated protein</fullName>
    </recommendedName>
</protein>
<dbReference type="OrthoDB" id="5460979at2"/>